<evidence type="ECO:0000313" key="5">
    <source>
        <dbReference type="Proteomes" id="UP000305109"/>
    </source>
</evidence>
<dbReference type="Gene3D" id="1.25.10.10">
    <property type="entry name" value="Leucine-rich Repeat Variant"/>
    <property type="match status" value="1"/>
</dbReference>
<evidence type="ECO:0000259" key="3">
    <source>
        <dbReference type="PROSITE" id="PS50937"/>
    </source>
</evidence>
<dbReference type="Proteomes" id="UP000305109">
    <property type="component" value="Unassembled WGS sequence"/>
</dbReference>
<feature type="domain" description="HTH merR-type" evidence="3">
    <location>
        <begin position="1"/>
        <end position="69"/>
    </location>
</feature>
<dbReference type="SUPFAM" id="SSF46955">
    <property type="entry name" value="Putative DNA-binding domain"/>
    <property type="match status" value="1"/>
</dbReference>
<dbReference type="SMART" id="SM00567">
    <property type="entry name" value="EZ_HEAT"/>
    <property type="match status" value="3"/>
</dbReference>
<organism evidence="4 5">
    <name type="scientific">Rhodococcus oryzae</name>
    <dbReference type="NCBI Taxonomy" id="2571143"/>
    <lineage>
        <taxon>Bacteria</taxon>
        <taxon>Bacillati</taxon>
        <taxon>Actinomycetota</taxon>
        <taxon>Actinomycetes</taxon>
        <taxon>Mycobacteriales</taxon>
        <taxon>Nocardiaceae</taxon>
        <taxon>Rhodococcus</taxon>
    </lineage>
</organism>
<dbReference type="PANTHER" id="PTHR30204:SF93">
    <property type="entry name" value="HTH MERR-TYPE DOMAIN-CONTAINING PROTEIN"/>
    <property type="match status" value="1"/>
</dbReference>
<protein>
    <submittedName>
        <fullName evidence="4">MerR family transcriptional regulator</fullName>
    </submittedName>
</protein>
<evidence type="ECO:0000256" key="1">
    <source>
        <dbReference type="ARBA" id="ARBA00023125"/>
    </source>
</evidence>
<dbReference type="InterPro" id="IPR016024">
    <property type="entry name" value="ARM-type_fold"/>
</dbReference>
<dbReference type="InterPro" id="IPR004155">
    <property type="entry name" value="PBS_lyase_HEAT"/>
</dbReference>
<dbReference type="SMART" id="SM00422">
    <property type="entry name" value="HTH_MERR"/>
    <property type="match status" value="1"/>
</dbReference>
<dbReference type="Pfam" id="PF13646">
    <property type="entry name" value="HEAT_2"/>
    <property type="match status" value="1"/>
</dbReference>
<dbReference type="InterPro" id="IPR011989">
    <property type="entry name" value="ARM-like"/>
</dbReference>
<dbReference type="InterPro" id="IPR000551">
    <property type="entry name" value="MerR-type_HTH_dom"/>
</dbReference>
<dbReference type="PROSITE" id="PS50937">
    <property type="entry name" value="HTH_MERR_2"/>
    <property type="match status" value="1"/>
</dbReference>
<comment type="caution">
    <text evidence="4">The sequence shown here is derived from an EMBL/GenBank/DDBJ whole genome shotgun (WGS) entry which is preliminary data.</text>
</comment>
<dbReference type="PANTHER" id="PTHR30204">
    <property type="entry name" value="REDOX-CYCLING DRUG-SENSING TRANSCRIPTIONAL ACTIVATOR SOXR"/>
    <property type="match status" value="1"/>
</dbReference>
<proteinExistence type="predicted"/>
<accession>A0ABY2RGM6</accession>
<gene>
    <name evidence="4" type="ORF">FCG67_18470</name>
</gene>
<sequence length="356" mass="37730">MLIGEVSRRSGVSTRMLRHYDSLGLVQPTGRTSGGYREYSADDIRRLFHVESLRTLGLSLNDAKRALDEADFAPTELVGDLIRHTRQRIAAEEELLAKLERVDAAAPAEWGDVLRIVTLLRALESESGARRQQAVLSHDEGAPLPVEALVAAVLSEDDPNVAGALQWSLARADGRGLADLAAGLDSEEVDVRRRATAAITAVHTAEATVLLRRALDDPDATVRGRAALALGSRGSADAVPVLLEMIVAGLSDVEAAEVLGLLAEVSPGAEDIVGVLQDKLDTADDAPTRLRITQALAEIPGTAARAALTRLADDGDRTIAATAAAILSTQDRGRRRDGVFSREIQAGRGSDEGGRV</sequence>
<dbReference type="Gene3D" id="1.10.1660.10">
    <property type="match status" value="1"/>
</dbReference>
<reference evidence="4 5" key="1">
    <citation type="submission" date="2019-04" db="EMBL/GenBank/DDBJ databases">
        <title>Rhodococcus oryzae sp. nov., a novel actinomycete isolated from rhizosphere soil of rice (Oryza sativa L.).</title>
        <authorList>
            <person name="Li C."/>
        </authorList>
    </citation>
    <scope>NUCLEOTIDE SEQUENCE [LARGE SCALE GENOMIC DNA]</scope>
    <source>
        <strain evidence="4 5">NEAU-CX67</strain>
    </source>
</reference>
<dbReference type="RefSeq" id="WP_136911153.1">
    <property type="nucleotide sequence ID" value="NZ_SUMD01000009.1"/>
</dbReference>
<name>A0ABY2RGM6_9NOCA</name>
<evidence type="ECO:0000256" key="2">
    <source>
        <dbReference type="SAM" id="MobiDB-lite"/>
    </source>
</evidence>
<keyword evidence="5" id="KW-1185">Reference proteome</keyword>
<dbReference type="PROSITE" id="PS00552">
    <property type="entry name" value="HTH_MERR_1"/>
    <property type="match status" value="1"/>
</dbReference>
<dbReference type="SUPFAM" id="SSF48371">
    <property type="entry name" value="ARM repeat"/>
    <property type="match status" value="1"/>
</dbReference>
<evidence type="ECO:0000313" key="4">
    <source>
        <dbReference type="EMBL" id="TJZ76004.1"/>
    </source>
</evidence>
<dbReference type="InterPro" id="IPR047057">
    <property type="entry name" value="MerR_fam"/>
</dbReference>
<feature type="region of interest" description="Disordered" evidence="2">
    <location>
        <begin position="337"/>
        <end position="356"/>
    </location>
</feature>
<dbReference type="PRINTS" id="PR00040">
    <property type="entry name" value="HTHMERR"/>
</dbReference>
<dbReference type="InterPro" id="IPR009061">
    <property type="entry name" value="DNA-bd_dom_put_sf"/>
</dbReference>
<dbReference type="EMBL" id="SUMD01000009">
    <property type="protein sequence ID" value="TJZ76004.1"/>
    <property type="molecule type" value="Genomic_DNA"/>
</dbReference>
<keyword evidence="1" id="KW-0238">DNA-binding</keyword>
<dbReference type="Pfam" id="PF13411">
    <property type="entry name" value="MerR_1"/>
    <property type="match status" value="1"/>
</dbReference>